<keyword evidence="4 8" id="KW-0175">Coiled coil</keyword>
<keyword evidence="3 8" id="KW-1133">Transmembrane helix</keyword>
<evidence type="ECO:0000256" key="1">
    <source>
        <dbReference type="ARBA" id="ARBA00022618"/>
    </source>
</evidence>
<dbReference type="GO" id="GO:0000921">
    <property type="term" value="P:septin ring assembly"/>
    <property type="evidence" value="ECO:0007669"/>
    <property type="project" value="InterPro"/>
</dbReference>
<evidence type="ECO:0000256" key="7">
    <source>
        <dbReference type="ARBA" id="ARBA00023306"/>
    </source>
</evidence>
<keyword evidence="7 8" id="KW-0131">Cell cycle</keyword>
<accession>A0A5C6W307</accession>
<proteinExistence type="inferred from homology"/>
<name>A0A5C6W307_9BACI</name>
<keyword evidence="5 8" id="KW-0472">Membrane</keyword>
<dbReference type="RefSeq" id="WP_146949331.1">
    <property type="nucleotide sequence ID" value="NZ_VOQF01000007.1"/>
</dbReference>
<evidence type="ECO:0000256" key="4">
    <source>
        <dbReference type="ARBA" id="ARBA00023054"/>
    </source>
</evidence>
<organism evidence="9 10">
    <name type="scientific">Metabacillus litoralis</name>
    <dbReference type="NCBI Taxonomy" id="152268"/>
    <lineage>
        <taxon>Bacteria</taxon>
        <taxon>Bacillati</taxon>
        <taxon>Bacillota</taxon>
        <taxon>Bacilli</taxon>
        <taxon>Bacillales</taxon>
        <taxon>Bacillaceae</taxon>
        <taxon>Metabacillus</taxon>
    </lineage>
</organism>
<comment type="caution">
    <text evidence="9">The sequence shown here is derived from an EMBL/GenBank/DDBJ whole genome shotgun (WGS) entry which is preliminary data.</text>
</comment>
<dbReference type="OrthoDB" id="1654473at2"/>
<comment type="subcellular location">
    <subcellularLocation>
        <location evidence="8">Cell membrane</location>
        <topology evidence="8">Single-pass membrane protein</topology>
    </subcellularLocation>
    <text evidence="8">Colocalized with FtsZ to the nascent septal site.</text>
</comment>
<evidence type="ECO:0000256" key="8">
    <source>
        <dbReference type="HAMAP-Rule" id="MF_00728"/>
    </source>
</evidence>
<dbReference type="GO" id="GO:0005940">
    <property type="term" value="C:septin ring"/>
    <property type="evidence" value="ECO:0007669"/>
    <property type="project" value="InterPro"/>
</dbReference>
<protein>
    <recommendedName>
        <fullName evidence="8">Septation ring formation regulator EzrA</fullName>
    </recommendedName>
</protein>
<comment type="function">
    <text evidence="8">Negative regulator of FtsZ ring formation; modulates the frequency and position of FtsZ ring formation. Inhibits FtsZ ring formation at polar sites. Interacts either with FtsZ or with one of its binding partners to promote depolymerization.</text>
</comment>
<dbReference type="HAMAP" id="MF_00728">
    <property type="entry name" value="EzrA"/>
    <property type="match status" value="1"/>
</dbReference>
<dbReference type="InterPro" id="IPR010379">
    <property type="entry name" value="EzrA"/>
</dbReference>
<dbReference type="EMBL" id="VOQF01000007">
    <property type="protein sequence ID" value="TXC90230.1"/>
    <property type="molecule type" value="Genomic_DNA"/>
</dbReference>
<evidence type="ECO:0000313" key="9">
    <source>
        <dbReference type="EMBL" id="TXC90230.1"/>
    </source>
</evidence>
<feature type="coiled-coil region" evidence="8">
    <location>
        <begin position="256"/>
        <end position="326"/>
    </location>
</feature>
<keyword evidence="8" id="KW-1003">Cell membrane</keyword>
<dbReference type="Pfam" id="PF06160">
    <property type="entry name" value="EzrA"/>
    <property type="match status" value="1"/>
</dbReference>
<dbReference type="Proteomes" id="UP000321363">
    <property type="component" value="Unassembled WGS sequence"/>
</dbReference>
<feature type="topological domain" description="Cytoplasmic" evidence="8">
    <location>
        <begin position="22"/>
        <end position="571"/>
    </location>
</feature>
<keyword evidence="1 8" id="KW-0132">Cell division</keyword>
<dbReference type="NCBIfam" id="NF003413">
    <property type="entry name" value="PRK04778.1-7"/>
    <property type="match status" value="1"/>
</dbReference>
<evidence type="ECO:0000256" key="5">
    <source>
        <dbReference type="ARBA" id="ARBA00023136"/>
    </source>
</evidence>
<evidence type="ECO:0000256" key="6">
    <source>
        <dbReference type="ARBA" id="ARBA00023210"/>
    </source>
</evidence>
<keyword evidence="2 8" id="KW-0812">Transmembrane</keyword>
<dbReference type="GO" id="GO:0005886">
    <property type="term" value="C:plasma membrane"/>
    <property type="evidence" value="ECO:0007669"/>
    <property type="project" value="UniProtKB-SubCell"/>
</dbReference>
<comment type="similarity">
    <text evidence="8">Belongs to the EzrA family.</text>
</comment>
<feature type="topological domain" description="Extracellular" evidence="8">
    <location>
        <begin position="1"/>
        <end position="2"/>
    </location>
</feature>
<sequence length="571" mass="66833">MEVIIGLVLLICILFGTGYVLRRKIYKEVDRLEARKIEIMNRSIIDELSKVKELKMIGQAEELFEQWRDEWDEIITSQLPEVEELLFDAEDYADKYRFKKSKSVLEHIDEVLRTVDDNIDKIILEINELVSSEEENSLESEEVKEQTKKMRKTLLAHSHQFGKSHSKLEDTLDEITSALKQFDIETEQGNYLVARDLLKNTMKNVDTLQVKIDEIPKLLTECHTTIPNLLHELEDGYKEMIATGYYLEHLQVDEEIRKVREKLSLISQKIEDTETEDIQEGLQLLQESIDQLYDLLEKEVEASQFVKQSKNKIDQQLEKLSEQKTATLLETDLVKQSYQLSETESEKQKVIEKQISQIEKKFVHIQQNLQSDHVAHSIIKEELMEIEIQIAQLFADHNAYREMLQTLRKDELQARERLNELKRMLLDTSRSVQQSNIPGLPIEFGELIDKARKDVQKVTNKLDEIPLNMTVVIQLLDEAVQSVESLKEFADALIEQVLLIEQVIQYGNRYRSRNQELASRFREAEDLFRDYDYSKALDEAVAALEQVEPGSFHKVQELYEEQYSKPKNRKS</sequence>
<evidence type="ECO:0000256" key="3">
    <source>
        <dbReference type="ARBA" id="ARBA00022989"/>
    </source>
</evidence>
<dbReference type="GO" id="GO:0000917">
    <property type="term" value="P:division septum assembly"/>
    <property type="evidence" value="ECO:0007669"/>
    <property type="project" value="UniProtKB-KW"/>
</dbReference>
<reference evidence="9 10" key="1">
    <citation type="journal article" date="2005" name="Int. J. Syst. Evol. Microbiol.">
        <title>Bacillus litoralis sp. nov., isolated from a tidal flat of the Yellow Sea in Korea.</title>
        <authorList>
            <person name="Yoon J.H."/>
            <person name="Oh T.K."/>
        </authorList>
    </citation>
    <scope>NUCLEOTIDE SEQUENCE [LARGE SCALE GENOMIC DNA]</scope>
    <source>
        <strain evidence="9 10">SW-211</strain>
    </source>
</reference>
<dbReference type="AlphaFoldDB" id="A0A5C6W307"/>
<evidence type="ECO:0000313" key="10">
    <source>
        <dbReference type="Proteomes" id="UP000321363"/>
    </source>
</evidence>
<keyword evidence="6 8" id="KW-0717">Septation</keyword>
<evidence type="ECO:0000256" key="2">
    <source>
        <dbReference type="ARBA" id="ARBA00022692"/>
    </source>
</evidence>
<gene>
    <name evidence="8 9" type="primary">ezrA</name>
    <name evidence="9" type="ORF">FS935_14310</name>
</gene>
<keyword evidence="10" id="KW-1185">Reference proteome</keyword>